<dbReference type="GO" id="GO:0016746">
    <property type="term" value="F:acyltransferase activity"/>
    <property type="evidence" value="ECO:0007669"/>
    <property type="project" value="UniProtKB-KW"/>
</dbReference>
<dbReference type="EMBL" id="SAYW01000002">
    <property type="protein sequence ID" value="RWU08246.1"/>
    <property type="molecule type" value="Genomic_DNA"/>
</dbReference>
<dbReference type="CDD" id="cd05635">
    <property type="entry name" value="LbH_unknown"/>
    <property type="match status" value="1"/>
</dbReference>
<keyword evidence="4" id="KW-1185">Reference proteome</keyword>
<sequence>MAINLFDDKSWLTLRPLTFTRPVADLRVGILTIAEKWGKHLDVAFGFQTEDYLSKKYSVIQAELFINGAICPDTELLEAIANLKDGQVLHAADVVIAYKSSATLQYSEAMSKLERVAYLYGFVKIDYPEQIFGFNDIELQKDFALLTKGKTSAKLSSTNTILGDNIFVEEGATAECSTFNTLQGPIYLGKNSQVWEGCHIRGSFALCHDSQVKMGAKIYGKTTIGPFSRVGGEINNAMIWGYSSKGHEGYLGNSVLGQWCNIGADSNNSNLKNNYAEVRLWDYDKETFRKTGLQFCGLIMADHAKCAINTMFNTGTVAGVSANVFGAGFPRNFIPDFSWGGSHGFDVYALDKMLETTEKVYERRDTALDEIERGIITHIFEITKQYRHF</sequence>
<evidence type="ECO:0000256" key="2">
    <source>
        <dbReference type="ARBA" id="ARBA00023315"/>
    </source>
</evidence>
<proteinExistence type="predicted"/>
<dbReference type="Proteomes" id="UP000284120">
    <property type="component" value="Unassembled WGS sequence"/>
</dbReference>
<dbReference type="NCBIfam" id="TIGR03991">
    <property type="entry name" value="alt_bact_glmU"/>
    <property type="match status" value="1"/>
</dbReference>
<dbReference type="InterPro" id="IPR050065">
    <property type="entry name" value="GlmU-like"/>
</dbReference>
<dbReference type="OrthoDB" id="9784832at2"/>
<evidence type="ECO:0000313" key="3">
    <source>
        <dbReference type="EMBL" id="RWU08246.1"/>
    </source>
</evidence>
<dbReference type="InterPro" id="IPR023917">
    <property type="entry name" value="Bifunctiontional_GlmU_bac-type"/>
</dbReference>
<dbReference type="PANTHER" id="PTHR43584:SF9">
    <property type="entry name" value="TRANSFERASE HEXAPEPTIDE REPEAT CONTAINING PROTEIN"/>
    <property type="match status" value="1"/>
</dbReference>
<dbReference type="InterPro" id="IPR011004">
    <property type="entry name" value="Trimer_LpxA-like_sf"/>
</dbReference>
<keyword evidence="1 3" id="KW-0808">Transferase</keyword>
<evidence type="ECO:0000256" key="1">
    <source>
        <dbReference type="ARBA" id="ARBA00022679"/>
    </source>
</evidence>
<name>A0A3S3PUD6_9SPHI</name>
<keyword evidence="2" id="KW-0012">Acyltransferase</keyword>
<organism evidence="3 4">
    <name type="scientific">Pedobacter chitinilyticus</name>
    <dbReference type="NCBI Taxonomy" id="2233776"/>
    <lineage>
        <taxon>Bacteria</taxon>
        <taxon>Pseudomonadati</taxon>
        <taxon>Bacteroidota</taxon>
        <taxon>Sphingobacteriia</taxon>
        <taxon>Sphingobacteriales</taxon>
        <taxon>Sphingobacteriaceae</taxon>
        <taxon>Pedobacter</taxon>
    </lineage>
</organism>
<comment type="caution">
    <text evidence="3">The sequence shown here is derived from an EMBL/GenBank/DDBJ whole genome shotgun (WGS) entry which is preliminary data.</text>
</comment>
<dbReference type="Gene3D" id="2.160.10.10">
    <property type="entry name" value="Hexapeptide repeat proteins"/>
    <property type="match status" value="1"/>
</dbReference>
<dbReference type="GO" id="GO:0016779">
    <property type="term" value="F:nucleotidyltransferase activity"/>
    <property type="evidence" value="ECO:0007669"/>
    <property type="project" value="UniProtKB-ARBA"/>
</dbReference>
<reference evidence="3 4" key="1">
    <citation type="submission" date="2018-06" db="EMBL/GenBank/DDBJ databases">
        <title>Pedobacter endophyticus sp. nov., an endophytic bacterium isolated from a leaf of Triticum aestivum.</title>
        <authorList>
            <person name="Zhang L."/>
        </authorList>
    </citation>
    <scope>NUCLEOTIDE SEQUENCE [LARGE SCALE GENOMIC DNA]</scope>
    <source>
        <strain evidence="3 4">CM134L-2</strain>
    </source>
</reference>
<dbReference type="Pfam" id="PF13562">
    <property type="entry name" value="NTP_transf_4"/>
    <property type="match status" value="1"/>
</dbReference>
<evidence type="ECO:0000313" key="4">
    <source>
        <dbReference type="Proteomes" id="UP000284120"/>
    </source>
</evidence>
<dbReference type="PANTHER" id="PTHR43584">
    <property type="entry name" value="NUCLEOTIDYL TRANSFERASE"/>
    <property type="match status" value="1"/>
</dbReference>
<dbReference type="RefSeq" id="WP_113646770.1">
    <property type="nucleotide sequence ID" value="NZ_QMHN01000002.1"/>
</dbReference>
<dbReference type="AlphaFoldDB" id="A0A3S3PUD6"/>
<accession>A0A3S3PUD6</accession>
<dbReference type="SUPFAM" id="SSF51161">
    <property type="entry name" value="Trimeric LpxA-like enzymes"/>
    <property type="match status" value="1"/>
</dbReference>
<protein>
    <submittedName>
        <fullName evidence="3">Glucose-1-phosphate thymidylyltransferase</fullName>
    </submittedName>
</protein>
<gene>
    <name evidence="3" type="ORF">DPV69_07665</name>
</gene>